<dbReference type="Proteomes" id="UP000027120">
    <property type="component" value="Unassembled WGS sequence"/>
</dbReference>
<protein>
    <submittedName>
        <fullName evidence="1">Uncharacterized protein</fullName>
    </submittedName>
</protein>
<accession>A0A067D121</accession>
<dbReference type="AlphaFoldDB" id="A0A067D121"/>
<keyword evidence="2" id="KW-1185">Reference proteome</keyword>
<name>A0A067D121_CITSI</name>
<evidence type="ECO:0000313" key="1">
    <source>
        <dbReference type="EMBL" id="KDO36478.1"/>
    </source>
</evidence>
<proteinExistence type="predicted"/>
<evidence type="ECO:0000313" key="2">
    <source>
        <dbReference type="Proteomes" id="UP000027120"/>
    </source>
</evidence>
<dbReference type="EMBL" id="KK794254">
    <property type="protein sequence ID" value="KDO36478.1"/>
    <property type="molecule type" value="Genomic_DNA"/>
</dbReference>
<reference evidence="1 2" key="1">
    <citation type="submission" date="2014-04" db="EMBL/GenBank/DDBJ databases">
        <authorList>
            <consortium name="International Citrus Genome Consortium"/>
            <person name="Gmitter F."/>
            <person name="Chen C."/>
            <person name="Farmerie W."/>
            <person name="Harkins T."/>
            <person name="Desany B."/>
            <person name="Mohiuddin M."/>
            <person name="Kodira C."/>
            <person name="Borodovsky M."/>
            <person name="Lomsadze A."/>
            <person name="Burns P."/>
            <person name="Jenkins J."/>
            <person name="Prochnik S."/>
            <person name="Shu S."/>
            <person name="Chapman J."/>
            <person name="Pitluck S."/>
            <person name="Schmutz J."/>
            <person name="Rokhsar D."/>
        </authorList>
    </citation>
    <scope>NUCLEOTIDE SEQUENCE</scope>
</reference>
<gene>
    <name evidence="1" type="ORF">CISIN_1g035412mg</name>
</gene>
<organism evidence="1 2">
    <name type="scientific">Citrus sinensis</name>
    <name type="common">Sweet orange</name>
    <name type="synonym">Citrus aurantium var. sinensis</name>
    <dbReference type="NCBI Taxonomy" id="2711"/>
    <lineage>
        <taxon>Eukaryota</taxon>
        <taxon>Viridiplantae</taxon>
        <taxon>Streptophyta</taxon>
        <taxon>Embryophyta</taxon>
        <taxon>Tracheophyta</taxon>
        <taxon>Spermatophyta</taxon>
        <taxon>Magnoliopsida</taxon>
        <taxon>eudicotyledons</taxon>
        <taxon>Gunneridae</taxon>
        <taxon>Pentapetalae</taxon>
        <taxon>rosids</taxon>
        <taxon>malvids</taxon>
        <taxon>Sapindales</taxon>
        <taxon>Rutaceae</taxon>
        <taxon>Aurantioideae</taxon>
        <taxon>Citrus</taxon>
    </lineage>
</organism>
<sequence>MRTTRGKDAYLQLQACSCKADIGFLACIKNQNSQSAVRTDMYNNDSATNHIEARVRI</sequence>